<feature type="transmembrane region" description="Helical" evidence="1">
    <location>
        <begin position="129"/>
        <end position="148"/>
    </location>
</feature>
<feature type="transmembrane region" description="Helical" evidence="1">
    <location>
        <begin position="35"/>
        <end position="54"/>
    </location>
</feature>
<name>A0A1V3C3R8_9ACTN</name>
<proteinExistence type="predicted"/>
<dbReference type="Proteomes" id="UP000189004">
    <property type="component" value="Unassembled WGS sequence"/>
</dbReference>
<dbReference type="AlphaFoldDB" id="A0A1V3C3R8"/>
<keyword evidence="1" id="KW-1133">Transmembrane helix</keyword>
<feature type="transmembrane region" description="Helical" evidence="1">
    <location>
        <begin position="12"/>
        <end position="29"/>
    </location>
</feature>
<dbReference type="EMBL" id="MCOK01000001">
    <property type="protein sequence ID" value="OOC55166.1"/>
    <property type="molecule type" value="Genomic_DNA"/>
</dbReference>
<organism evidence="2 3">
    <name type="scientific">Nocardiopsis sinuspersici</name>
    <dbReference type="NCBI Taxonomy" id="501010"/>
    <lineage>
        <taxon>Bacteria</taxon>
        <taxon>Bacillati</taxon>
        <taxon>Actinomycetota</taxon>
        <taxon>Actinomycetes</taxon>
        <taxon>Streptosporangiales</taxon>
        <taxon>Nocardiopsidaceae</taxon>
        <taxon>Nocardiopsis</taxon>
    </lineage>
</organism>
<protein>
    <submittedName>
        <fullName evidence="2">Uncharacterized protein</fullName>
    </submittedName>
</protein>
<dbReference type="STRING" id="501010.NOSIN_16250"/>
<keyword evidence="3" id="KW-1185">Reference proteome</keyword>
<feature type="transmembrane region" description="Helical" evidence="1">
    <location>
        <begin position="61"/>
        <end position="79"/>
    </location>
</feature>
<dbReference type="OrthoDB" id="5191668at2"/>
<sequence>MTERPPLRAARAGVFASVCTAVSVGGHTLTSDHGVPFGGLLAGAALVYAFAWAATGRERGLGAIAGWMAWGQLALHLVFSTAQSAGAHGAHAAGPAAVEAAPGGADMLAAHMAAGAVCAWWLRQGEAALFSYLRLTASALLPLLVLAVPRLTPERVPSSPFPERDAPAPVTPYLRHSLVLRGPPAL</sequence>
<dbReference type="RefSeq" id="WP_077691591.1">
    <property type="nucleotide sequence ID" value="NZ_MCOK01000001.1"/>
</dbReference>
<gene>
    <name evidence="2" type="ORF">NOSIN_16250</name>
</gene>
<comment type="caution">
    <text evidence="2">The sequence shown here is derived from an EMBL/GenBank/DDBJ whole genome shotgun (WGS) entry which is preliminary data.</text>
</comment>
<evidence type="ECO:0000313" key="3">
    <source>
        <dbReference type="Proteomes" id="UP000189004"/>
    </source>
</evidence>
<evidence type="ECO:0000313" key="2">
    <source>
        <dbReference type="EMBL" id="OOC55166.1"/>
    </source>
</evidence>
<keyword evidence="1" id="KW-0472">Membrane</keyword>
<evidence type="ECO:0000256" key="1">
    <source>
        <dbReference type="SAM" id="Phobius"/>
    </source>
</evidence>
<accession>A0A1V3C3R8</accession>
<reference evidence="3" key="1">
    <citation type="submission" date="2016-08" db="EMBL/GenBank/DDBJ databases">
        <authorList>
            <person name="Tokovenko B."/>
            <person name="Kalinowski J."/>
        </authorList>
    </citation>
    <scope>NUCLEOTIDE SEQUENCE [LARGE SCALE GENOMIC DNA]</scope>
    <source>
        <strain evidence="3">UTMC102</strain>
    </source>
</reference>
<keyword evidence="1" id="KW-0812">Transmembrane</keyword>